<feature type="domain" description="Phosphatidic acid phosphatase type 2/haloperoxidase" evidence="9">
    <location>
        <begin position="141"/>
        <end position="258"/>
    </location>
</feature>
<accession>A0A9X3D8C7</accession>
<keyword evidence="11" id="KW-1185">Reference proteome</keyword>
<dbReference type="PANTHER" id="PTHR14969:SF13">
    <property type="entry name" value="AT30094P"/>
    <property type="match status" value="1"/>
</dbReference>
<dbReference type="GO" id="GO:0030288">
    <property type="term" value="C:outer membrane-bounded periplasmic space"/>
    <property type="evidence" value="ECO:0007669"/>
    <property type="project" value="InterPro"/>
</dbReference>
<dbReference type="SUPFAM" id="SSF48317">
    <property type="entry name" value="Acid phosphatase/Vanadium-dependent haloperoxidase"/>
    <property type="match status" value="1"/>
</dbReference>
<comment type="catalytic activity">
    <reaction evidence="1">
        <text>a phosphate monoester + H2O = an alcohol + phosphate</text>
        <dbReference type="Rhea" id="RHEA:15017"/>
        <dbReference type="ChEBI" id="CHEBI:15377"/>
        <dbReference type="ChEBI" id="CHEBI:30879"/>
        <dbReference type="ChEBI" id="CHEBI:43474"/>
        <dbReference type="ChEBI" id="CHEBI:67140"/>
        <dbReference type="EC" id="3.1.3.2"/>
    </reaction>
</comment>
<comment type="subcellular location">
    <subcellularLocation>
        <location evidence="2">Periplasm</location>
    </subcellularLocation>
</comment>
<dbReference type="GO" id="GO:0003993">
    <property type="term" value="F:acid phosphatase activity"/>
    <property type="evidence" value="ECO:0007669"/>
    <property type="project" value="UniProtKB-EC"/>
</dbReference>
<evidence type="ECO:0000256" key="2">
    <source>
        <dbReference type="ARBA" id="ARBA00004418"/>
    </source>
</evidence>
<evidence type="ECO:0000256" key="8">
    <source>
        <dbReference type="SAM" id="SignalP"/>
    </source>
</evidence>
<organism evidence="10 11">
    <name type="scientific">Gordonia aquimaris</name>
    <dbReference type="NCBI Taxonomy" id="2984863"/>
    <lineage>
        <taxon>Bacteria</taxon>
        <taxon>Bacillati</taxon>
        <taxon>Actinomycetota</taxon>
        <taxon>Actinomycetes</taxon>
        <taxon>Mycobacteriales</taxon>
        <taxon>Gordoniaceae</taxon>
        <taxon>Gordonia</taxon>
    </lineage>
</organism>
<evidence type="ECO:0000256" key="4">
    <source>
        <dbReference type="ARBA" id="ARBA00012646"/>
    </source>
</evidence>
<comment type="caution">
    <text evidence="10">The sequence shown here is derived from an EMBL/GenBank/DDBJ whole genome shotgun (WGS) entry which is preliminary data.</text>
</comment>
<evidence type="ECO:0000313" key="11">
    <source>
        <dbReference type="Proteomes" id="UP001143347"/>
    </source>
</evidence>
<dbReference type="EMBL" id="JAPKFM010000031">
    <property type="protein sequence ID" value="MCX2966685.1"/>
    <property type="molecule type" value="Genomic_DNA"/>
</dbReference>
<dbReference type="Pfam" id="PF01569">
    <property type="entry name" value="PAP2"/>
    <property type="match status" value="1"/>
</dbReference>
<dbReference type="CDD" id="cd03397">
    <property type="entry name" value="PAP2_acid_phosphatase"/>
    <property type="match status" value="1"/>
</dbReference>
<evidence type="ECO:0000256" key="7">
    <source>
        <dbReference type="ARBA" id="ARBA00022801"/>
    </source>
</evidence>
<feature type="chain" id="PRO_5040887002" description="acid phosphatase" evidence="8">
    <location>
        <begin position="31"/>
        <end position="382"/>
    </location>
</feature>
<dbReference type="Gene3D" id="1.20.144.10">
    <property type="entry name" value="Phosphatidic acid phosphatase type 2/haloperoxidase"/>
    <property type="match status" value="1"/>
</dbReference>
<reference evidence="10" key="1">
    <citation type="submission" date="2022-10" db="EMBL/GenBank/DDBJ databases">
        <title>WGS of marine actinomycetes from Thailand.</title>
        <authorList>
            <person name="Thawai C."/>
        </authorList>
    </citation>
    <scope>NUCLEOTIDE SEQUENCE</scope>
    <source>
        <strain evidence="10">SW21</strain>
    </source>
</reference>
<dbReference type="InterPro" id="IPR018296">
    <property type="entry name" value="Acid_Pase_classA_bac_CS"/>
</dbReference>
<dbReference type="InterPro" id="IPR000326">
    <property type="entry name" value="PAP2/HPO"/>
</dbReference>
<gene>
    <name evidence="10" type="ORF">OSB52_21650</name>
</gene>
<dbReference type="EC" id="3.1.3.2" evidence="4"/>
<sequence length="382" mass="40670">MSTSRLRPALISVLTALTLGLGLVSGGVAAAAPTPVAAPAAFTPAQLIGPYPSDYPPGGTYVPVLDGFDVLREQRPDIIDQNLRTVIRINNSATPAQQADAIAINYDDRLTSLSEALGKRLGPVFRKLLADGRVPKVAALTEGYTARAMLPLGTTLIEKEIFGNPRPFVVAPGKIERYNRPGEDLYADLGGNGSYPSGHTSMGYLFGGLLAYWLPELGPQIVARAGEIGLGRIVLGVHYPLDVMGGRIMATDLVSARLSDPGFRSLVEQAGRQLRAELERAVGGSLTRFIAADTPYMSTQQAVAEHRRMMTYGFAKTAPAQRNQIPASAAALLASRFPGLTDAQRLDILQRTAIDPGYPLDKSGSDGGWLRIDLAAAYAYTP</sequence>
<evidence type="ECO:0000259" key="9">
    <source>
        <dbReference type="SMART" id="SM00014"/>
    </source>
</evidence>
<dbReference type="PANTHER" id="PTHR14969">
    <property type="entry name" value="SPHINGOSINE-1-PHOSPHATE PHOSPHOHYDROLASE"/>
    <property type="match status" value="1"/>
</dbReference>
<dbReference type="RefSeq" id="WP_266063467.1">
    <property type="nucleotide sequence ID" value="NZ_JAPKFM010000031.1"/>
</dbReference>
<dbReference type="PRINTS" id="PR00483">
    <property type="entry name" value="BACPHPHTASE"/>
</dbReference>
<keyword evidence="5 8" id="KW-0732">Signal</keyword>
<evidence type="ECO:0000256" key="3">
    <source>
        <dbReference type="ARBA" id="ARBA00009017"/>
    </source>
</evidence>
<comment type="similarity">
    <text evidence="3">Belongs to the class A bacterial acid phosphatase family.</text>
</comment>
<evidence type="ECO:0000313" key="10">
    <source>
        <dbReference type="EMBL" id="MCX2966685.1"/>
    </source>
</evidence>
<keyword evidence="7" id="KW-0378">Hydrolase</keyword>
<name>A0A9X3D8C7_9ACTN</name>
<evidence type="ECO:0000256" key="6">
    <source>
        <dbReference type="ARBA" id="ARBA00022764"/>
    </source>
</evidence>
<dbReference type="PROSITE" id="PS01157">
    <property type="entry name" value="ACID_PHOSPH_CL_A"/>
    <property type="match status" value="1"/>
</dbReference>
<dbReference type="SMART" id="SM00014">
    <property type="entry name" value="acidPPc"/>
    <property type="match status" value="1"/>
</dbReference>
<dbReference type="InterPro" id="IPR001011">
    <property type="entry name" value="Acid_Pase_classA_bac"/>
</dbReference>
<protein>
    <recommendedName>
        <fullName evidence="4">acid phosphatase</fullName>
        <ecNumber evidence="4">3.1.3.2</ecNumber>
    </recommendedName>
</protein>
<dbReference type="AlphaFoldDB" id="A0A9X3D8C7"/>
<keyword evidence="6" id="KW-0574">Periplasm</keyword>
<dbReference type="Proteomes" id="UP001143347">
    <property type="component" value="Unassembled WGS sequence"/>
</dbReference>
<feature type="signal peptide" evidence="8">
    <location>
        <begin position="1"/>
        <end position="30"/>
    </location>
</feature>
<evidence type="ECO:0000256" key="1">
    <source>
        <dbReference type="ARBA" id="ARBA00000032"/>
    </source>
</evidence>
<proteinExistence type="inferred from homology"/>
<evidence type="ECO:0000256" key="5">
    <source>
        <dbReference type="ARBA" id="ARBA00022729"/>
    </source>
</evidence>
<dbReference type="InterPro" id="IPR036938">
    <property type="entry name" value="PAP2/HPO_sf"/>
</dbReference>